<comment type="similarity">
    <text evidence="1">Belongs to the uracil-DNA glycosylase (UDG) superfamily. Type 4 (UDGa) family.</text>
</comment>
<dbReference type="SUPFAM" id="SSF52141">
    <property type="entry name" value="Uracil-DNA glycosylase-like"/>
    <property type="match status" value="1"/>
</dbReference>
<dbReference type="Gene3D" id="3.40.470.10">
    <property type="entry name" value="Uracil-DNA glycosylase-like domain"/>
    <property type="match status" value="1"/>
</dbReference>
<dbReference type="NCBIfam" id="TIGR03914">
    <property type="entry name" value="UDG_fam_dom"/>
    <property type="match status" value="1"/>
</dbReference>
<evidence type="ECO:0000256" key="8">
    <source>
        <dbReference type="ARBA" id="ARBA00023014"/>
    </source>
</evidence>
<dbReference type="GO" id="GO:0046872">
    <property type="term" value="F:metal ion binding"/>
    <property type="evidence" value="ECO:0007669"/>
    <property type="project" value="UniProtKB-KW"/>
</dbReference>
<dbReference type="PANTHER" id="PTHR33693">
    <property type="entry name" value="TYPE-5 URACIL-DNA GLYCOSYLASE"/>
    <property type="match status" value="1"/>
</dbReference>
<keyword evidence="8" id="KW-0411">Iron-sulfur</keyword>
<dbReference type="EMBL" id="FOBF01000026">
    <property type="protein sequence ID" value="SEN42986.1"/>
    <property type="molecule type" value="Genomic_DNA"/>
</dbReference>
<reference evidence="11 12" key="1">
    <citation type="submission" date="2016-10" db="EMBL/GenBank/DDBJ databases">
        <authorList>
            <person name="de Groot N.N."/>
        </authorList>
    </citation>
    <scope>NUCLEOTIDE SEQUENCE [LARGE SCALE GENOMIC DNA]</scope>
    <source>
        <strain evidence="11 12">DSM 43357</strain>
    </source>
</reference>
<keyword evidence="3" id="KW-0004">4Fe-4S</keyword>
<evidence type="ECO:0000256" key="1">
    <source>
        <dbReference type="ARBA" id="ARBA00006521"/>
    </source>
</evidence>
<evidence type="ECO:0000256" key="3">
    <source>
        <dbReference type="ARBA" id="ARBA00022485"/>
    </source>
</evidence>
<dbReference type="SMART" id="SM00986">
    <property type="entry name" value="UDG"/>
    <property type="match status" value="1"/>
</dbReference>
<dbReference type="InterPro" id="IPR005122">
    <property type="entry name" value="Uracil-DNA_glycosylase-like"/>
</dbReference>
<evidence type="ECO:0000256" key="9">
    <source>
        <dbReference type="ARBA" id="ARBA00023204"/>
    </source>
</evidence>
<dbReference type="GO" id="GO:0097506">
    <property type="term" value="F:deaminated base DNA N-glycosylase activity"/>
    <property type="evidence" value="ECO:0007669"/>
    <property type="project" value="UniProtKB-ARBA"/>
</dbReference>
<name>A0A1H8GG17_9ACTN</name>
<evidence type="ECO:0000256" key="5">
    <source>
        <dbReference type="ARBA" id="ARBA00022763"/>
    </source>
</evidence>
<evidence type="ECO:0000313" key="12">
    <source>
        <dbReference type="Proteomes" id="UP000198953"/>
    </source>
</evidence>
<keyword evidence="7" id="KW-0408">Iron</keyword>
<accession>A0A1H8GG17</accession>
<dbReference type="GO" id="GO:0006281">
    <property type="term" value="P:DNA repair"/>
    <property type="evidence" value="ECO:0007669"/>
    <property type="project" value="UniProtKB-KW"/>
</dbReference>
<dbReference type="AlphaFoldDB" id="A0A1H8GG17"/>
<dbReference type="GO" id="GO:0051539">
    <property type="term" value="F:4 iron, 4 sulfur cluster binding"/>
    <property type="evidence" value="ECO:0007669"/>
    <property type="project" value="UniProtKB-KW"/>
</dbReference>
<evidence type="ECO:0000256" key="6">
    <source>
        <dbReference type="ARBA" id="ARBA00022801"/>
    </source>
</evidence>
<evidence type="ECO:0000256" key="4">
    <source>
        <dbReference type="ARBA" id="ARBA00022723"/>
    </source>
</evidence>
<evidence type="ECO:0000259" key="10">
    <source>
        <dbReference type="SMART" id="SM00986"/>
    </source>
</evidence>
<dbReference type="InterPro" id="IPR051536">
    <property type="entry name" value="UDG_Type-4/5"/>
</dbReference>
<dbReference type="NCBIfam" id="TIGR00758">
    <property type="entry name" value="UDG_fam4"/>
    <property type="match status" value="1"/>
</dbReference>
<evidence type="ECO:0000313" key="11">
    <source>
        <dbReference type="EMBL" id="SEN42986.1"/>
    </source>
</evidence>
<keyword evidence="6" id="KW-0378">Hydrolase</keyword>
<keyword evidence="9" id="KW-0234">DNA repair</keyword>
<proteinExistence type="inferred from homology"/>
<sequence>MDRDGNNGAARFLPGRLDLGALREAAACCEGCDLFRNATQTVFGEGPERATYVLVGEQPGDQEDRRGHPFVGPAGRVLDQGLEEAGIAREDVYVTNAVKHFSFQLRGKRRIHQKPTAAEVTACRPWLDAELAVVRPEVVVVLGATAAQALLGRTFRVTRHRGEPVPLGDALAVATIHPSAVLRAPDRDAAYAGFLDDLRVAARLPGAA</sequence>
<evidence type="ECO:0000256" key="2">
    <source>
        <dbReference type="ARBA" id="ARBA00019403"/>
    </source>
</evidence>
<dbReference type="SMART" id="SM00987">
    <property type="entry name" value="UreE_C"/>
    <property type="match status" value="1"/>
</dbReference>
<dbReference type="CDD" id="cd10030">
    <property type="entry name" value="UDG-F4_TTUDGA_SPO1dp_like"/>
    <property type="match status" value="1"/>
</dbReference>
<dbReference type="InterPro" id="IPR036895">
    <property type="entry name" value="Uracil-DNA_glycosylase-like_sf"/>
</dbReference>
<keyword evidence="5" id="KW-0227">DNA damage</keyword>
<dbReference type="Pfam" id="PF03167">
    <property type="entry name" value="UDG"/>
    <property type="match status" value="1"/>
</dbReference>
<keyword evidence="4" id="KW-0479">Metal-binding</keyword>
<dbReference type="Proteomes" id="UP000198953">
    <property type="component" value="Unassembled WGS sequence"/>
</dbReference>
<gene>
    <name evidence="11" type="ORF">SAMN05660976_07553</name>
</gene>
<dbReference type="STRING" id="46177.SAMN05660976_07553"/>
<dbReference type="InterPro" id="IPR005273">
    <property type="entry name" value="Ura-DNA_glyco_family4"/>
</dbReference>
<dbReference type="RefSeq" id="WP_055505053.1">
    <property type="nucleotide sequence ID" value="NZ_BBZG01000002.1"/>
</dbReference>
<keyword evidence="12" id="KW-1185">Reference proteome</keyword>
<feature type="domain" description="Uracil-DNA glycosylase-like" evidence="10">
    <location>
        <begin position="43"/>
        <end position="199"/>
    </location>
</feature>
<evidence type="ECO:0000256" key="7">
    <source>
        <dbReference type="ARBA" id="ARBA00023004"/>
    </source>
</evidence>
<dbReference type="OrthoDB" id="5290748at2"/>
<organism evidence="11 12">
    <name type="scientific">Nonomuraea pusilla</name>
    <dbReference type="NCBI Taxonomy" id="46177"/>
    <lineage>
        <taxon>Bacteria</taxon>
        <taxon>Bacillati</taxon>
        <taxon>Actinomycetota</taxon>
        <taxon>Actinomycetes</taxon>
        <taxon>Streptosporangiales</taxon>
        <taxon>Streptosporangiaceae</taxon>
        <taxon>Nonomuraea</taxon>
    </lineage>
</organism>
<protein>
    <recommendedName>
        <fullName evidence="2">Type-4 uracil-DNA glycosylase</fullName>
    </recommendedName>
</protein>
<dbReference type="PANTHER" id="PTHR33693:SF9">
    <property type="entry name" value="TYPE-4 URACIL-DNA GLYCOSYLASE"/>
    <property type="match status" value="1"/>
</dbReference>